<evidence type="ECO:0000256" key="24">
    <source>
        <dbReference type="ARBA" id="ARBA00023136"/>
    </source>
</evidence>
<dbReference type="GO" id="GO:0004843">
    <property type="term" value="F:cysteine-type deubiquitinase activity"/>
    <property type="evidence" value="ECO:0007669"/>
    <property type="project" value="UniProtKB-EC"/>
</dbReference>
<dbReference type="SMART" id="SM01052">
    <property type="entry name" value="CAP_GLY"/>
    <property type="match status" value="2"/>
</dbReference>
<evidence type="ECO:0000256" key="2">
    <source>
        <dbReference type="ARBA" id="ARBA00004120"/>
    </source>
</evidence>
<dbReference type="GO" id="GO:0005874">
    <property type="term" value="C:microtubule"/>
    <property type="evidence" value="ECO:0007669"/>
    <property type="project" value="UniProtKB-KW"/>
</dbReference>
<evidence type="ECO:0000256" key="17">
    <source>
        <dbReference type="ARBA" id="ARBA00022723"/>
    </source>
</evidence>
<dbReference type="GO" id="GO:0005886">
    <property type="term" value="C:plasma membrane"/>
    <property type="evidence" value="ECO:0007669"/>
    <property type="project" value="UniProtKB-SubCell"/>
</dbReference>
<evidence type="ECO:0000256" key="10">
    <source>
        <dbReference type="ARBA" id="ARBA00022475"/>
    </source>
</evidence>
<dbReference type="GO" id="GO:0045087">
    <property type="term" value="P:innate immune response"/>
    <property type="evidence" value="ECO:0007669"/>
    <property type="project" value="UniProtKB-KW"/>
</dbReference>
<evidence type="ECO:0000256" key="6">
    <source>
        <dbReference type="ARBA" id="ARBA00004556"/>
    </source>
</evidence>
<organism evidence="33 34">
    <name type="scientific">Aythya fuligula</name>
    <name type="common">Tufted duck</name>
    <name type="synonym">Anas fuligula</name>
    <dbReference type="NCBI Taxonomy" id="219594"/>
    <lineage>
        <taxon>Eukaryota</taxon>
        <taxon>Metazoa</taxon>
        <taxon>Chordata</taxon>
        <taxon>Craniata</taxon>
        <taxon>Vertebrata</taxon>
        <taxon>Euteleostomi</taxon>
        <taxon>Archelosauria</taxon>
        <taxon>Archosauria</taxon>
        <taxon>Dinosauria</taxon>
        <taxon>Saurischia</taxon>
        <taxon>Theropoda</taxon>
        <taxon>Coelurosauria</taxon>
        <taxon>Aves</taxon>
        <taxon>Neognathae</taxon>
        <taxon>Galloanserae</taxon>
        <taxon>Anseriformes</taxon>
        <taxon>Anatidae</taxon>
        <taxon>Aythyinae</taxon>
        <taxon>Aythya</taxon>
    </lineage>
</organism>
<keyword evidence="17" id="KW-0479">Metal-binding</keyword>
<evidence type="ECO:0000256" key="25">
    <source>
        <dbReference type="ARBA" id="ARBA00023273"/>
    </source>
</evidence>
<dbReference type="Proteomes" id="UP000504639">
    <property type="component" value="Chromosome 2"/>
</dbReference>
<evidence type="ECO:0000256" key="23">
    <source>
        <dbReference type="ARBA" id="ARBA00022859"/>
    </source>
</evidence>
<keyword evidence="10" id="KW-1003">Cell membrane</keyword>
<dbReference type="GO" id="GO:0016579">
    <property type="term" value="P:protein deubiquitination"/>
    <property type="evidence" value="ECO:0007669"/>
    <property type="project" value="InterPro"/>
</dbReference>
<evidence type="ECO:0000256" key="8">
    <source>
        <dbReference type="ARBA" id="ARBA00012759"/>
    </source>
</evidence>
<dbReference type="PROSITE" id="PS50235">
    <property type="entry name" value="USP_3"/>
    <property type="match status" value="1"/>
</dbReference>
<evidence type="ECO:0000256" key="29">
    <source>
        <dbReference type="ARBA" id="ARBA00046580"/>
    </source>
</evidence>
<dbReference type="FunFam" id="2.30.30.190:FF:000021">
    <property type="entry name" value="Cylindromatosis (turban tumor syndrome), like"/>
    <property type="match status" value="1"/>
</dbReference>
<dbReference type="InterPro" id="IPR000938">
    <property type="entry name" value="CAP-Gly_domain"/>
</dbReference>
<keyword evidence="14" id="KW-0645">Protease</keyword>
<evidence type="ECO:0000256" key="5">
    <source>
        <dbReference type="ARBA" id="ARBA00004413"/>
    </source>
</evidence>
<evidence type="ECO:0000256" key="14">
    <source>
        <dbReference type="ARBA" id="ARBA00022670"/>
    </source>
</evidence>
<evidence type="ECO:0000259" key="31">
    <source>
        <dbReference type="PROSITE" id="PS50235"/>
    </source>
</evidence>
<keyword evidence="11" id="KW-0963">Cytoplasm</keyword>
<evidence type="ECO:0000256" key="3">
    <source>
        <dbReference type="ARBA" id="ARBA00004186"/>
    </source>
</evidence>
<keyword evidence="33" id="KW-1185">Reference proteome</keyword>
<dbReference type="SUPFAM" id="SSF54001">
    <property type="entry name" value="Cysteine proteinases"/>
    <property type="match status" value="1"/>
</dbReference>
<dbReference type="EC" id="3.4.19.12" evidence="8"/>
<dbReference type="PROSITE" id="PS00972">
    <property type="entry name" value="USP_1"/>
    <property type="match status" value="1"/>
</dbReference>
<evidence type="ECO:0000256" key="4">
    <source>
        <dbReference type="ARBA" id="ARBA00004300"/>
    </source>
</evidence>
<dbReference type="CDD" id="cd02670">
    <property type="entry name" value="Peptidase_C19N"/>
    <property type="match status" value="1"/>
</dbReference>
<feature type="domain" description="USP" evidence="31">
    <location>
        <begin position="470"/>
        <end position="825"/>
    </location>
</feature>
<dbReference type="InterPro" id="IPR018200">
    <property type="entry name" value="USP_CS"/>
</dbReference>
<keyword evidence="25" id="KW-0966">Cell projection</keyword>
<dbReference type="SUPFAM" id="SSF74924">
    <property type="entry name" value="Cap-Gly domain"/>
    <property type="match status" value="2"/>
</dbReference>
<evidence type="ECO:0000256" key="22">
    <source>
        <dbReference type="ARBA" id="ARBA00022843"/>
    </source>
</evidence>
<evidence type="ECO:0000313" key="33">
    <source>
        <dbReference type="Proteomes" id="UP000504639"/>
    </source>
</evidence>
<evidence type="ECO:0000256" key="18">
    <source>
        <dbReference type="ARBA" id="ARBA00022786"/>
    </source>
</evidence>
<comment type="similarity">
    <text evidence="7">Belongs to the peptidase C19 family.</text>
</comment>
<dbReference type="GeneID" id="116486716"/>
<evidence type="ECO:0000256" key="7">
    <source>
        <dbReference type="ARBA" id="ARBA00009085"/>
    </source>
</evidence>
<dbReference type="PANTHER" id="PTHR11830">
    <property type="entry name" value="40S RIBOSOMAL PROTEIN S3A"/>
    <property type="match status" value="1"/>
</dbReference>
<reference evidence="34" key="1">
    <citation type="submission" date="2025-08" db="UniProtKB">
        <authorList>
            <consortium name="RefSeq"/>
        </authorList>
    </citation>
    <scope>IDENTIFICATION</scope>
    <source>
        <tissue evidence="34">Lung</tissue>
    </source>
</reference>
<dbReference type="InterPro" id="IPR036859">
    <property type="entry name" value="CAP-Gly_dom_sf"/>
</dbReference>
<comment type="subcellular location">
    <subcellularLocation>
        <location evidence="5">Cell membrane</location>
        <topology evidence="5">Peripheral membrane protein</topology>
        <orientation evidence="5">Cytoplasmic side</orientation>
    </subcellularLocation>
    <subcellularLocation>
        <location evidence="2">Cytoplasm</location>
        <location evidence="2">Cytoskeleton</location>
        <location evidence="2">Cilium basal body</location>
    </subcellularLocation>
    <subcellularLocation>
        <location evidence="4">Cytoplasm</location>
        <location evidence="4">Cytoskeleton</location>
        <location evidence="4">Microtubule organizing center</location>
        <location evidence="4">Centrosome</location>
    </subcellularLocation>
    <subcellularLocation>
        <location evidence="3">Cytoplasm</location>
        <location evidence="3">Cytoskeleton</location>
        <location evidence="3">Spindle</location>
    </subcellularLocation>
    <subcellularLocation>
        <location evidence="6">Cytoplasm</location>
        <location evidence="6">Perinuclear region</location>
    </subcellularLocation>
</comment>
<proteinExistence type="inferred from homology"/>
<gene>
    <name evidence="34" type="primary">LOC116486716</name>
</gene>
<keyword evidence="12" id="KW-0597">Phosphoprotein</keyword>
<dbReference type="Pfam" id="PF00443">
    <property type="entry name" value="UCH"/>
    <property type="match status" value="1"/>
</dbReference>
<feature type="region of interest" description="Disordered" evidence="30">
    <location>
        <begin position="1"/>
        <end position="22"/>
    </location>
</feature>
<name>A0A6J3CKQ2_AYTFU</name>
<dbReference type="GO" id="GO:0046872">
    <property type="term" value="F:metal ion binding"/>
    <property type="evidence" value="ECO:0007669"/>
    <property type="project" value="UniProtKB-KW"/>
</dbReference>
<evidence type="ECO:0000256" key="30">
    <source>
        <dbReference type="SAM" id="MobiDB-lite"/>
    </source>
</evidence>
<evidence type="ECO:0000256" key="26">
    <source>
        <dbReference type="ARBA" id="ARBA00030882"/>
    </source>
</evidence>
<evidence type="ECO:0000256" key="19">
    <source>
        <dbReference type="ARBA" id="ARBA00022801"/>
    </source>
</evidence>
<sequence>MLRDLSSPGGWAGAGAQNKAEDTQNLLEDAPNSDGRGLECAAGAPTMSLPPSVGDGNCYYILTEGCAYGSKYFPPGSLCFCSERSYLRSFADRPSARFLKVVMLDEGSTVAVTVEILQPVRREVAALLLGIGGPSERLDSFLERLSLEAALQAGPGQKVTVEIERQHFPGVVRYVGSIHKSPLAALSPVFFGVELQGEGENRGRSDGSYRGTEYFKCKPGCGIFLPFSKIRFTPGPENEPGKQKPKVEAEEGVPVKVGDAVSFYVDEVLRKGIAMAVYREGSQWFVKVCPEEEGTTDIFREIPLDSVVKENLISQSVFPTFGSDVGLGHAKQPKRQASESGEEGESGNPPLEVNSMVQITLDKGNQVFGIIRWLGYLPQIKHKMAGVELDEDKGVTAGEWLGKYYFHCAPKRGLFVKLQSCQPDVRFQSSRGSDLNLVEDSEHEALPHAPVSFPPLRNEDAVSVLRGRMKGIQGHCNSCYMDAALFSLFSCTSVLDSMLFTPFTLCDRNVQEILREEIVNPLRKTGFVKARSVMHLREQLTEKGKCSSFTNAEKDPEEFLSLIMQKILGIEPLLKLQSGGHEGLDCYCYQIFMDKQEDLVVPDVQQLVEHSFLTYDQKLVEIPSCFIIQMPRFGKEYKMFSKIIPSLELDITDLLLDSPRECCVCGDVATLECSGCFKDKMFAPTGLKQFCSTCSKQVHSHYRRRTHKPTRLHVPEEFQCRSPQGSQRVPREKMELFAVLCIETSHYVSFVKYGPENEHWMFFDSMADRHGDENGFNIPTVTLCPEVAKYLDLPLAVLALEQPRDMDGVAKRLFCDAYMYMYQSNKMALYK</sequence>
<dbReference type="GO" id="GO:0005813">
    <property type="term" value="C:centrosome"/>
    <property type="evidence" value="ECO:0007669"/>
    <property type="project" value="UniProtKB-SubCell"/>
</dbReference>
<dbReference type="InterPro" id="IPR028889">
    <property type="entry name" value="USP"/>
</dbReference>
<dbReference type="GO" id="GO:0016055">
    <property type="term" value="P:Wnt signaling pathway"/>
    <property type="evidence" value="ECO:0007669"/>
    <property type="project" value="UniProtKB-KW"/>
</dbReference>
<keyword evidence="21" id="KW-0862">Zinc</keyword>
<evidence type="ECO:0000256" key="20">
    <source>
        <dbReference type="ARBA" id="ARBA00022807"/>
    </source>
</evidence>
<evidence type="ECO:0000256" key="12">
    <source>
        <dbReference type="ARBA" id="ARBA00022553"/>
    </source>
</evidence>
<evidence type="ECO:0000256" key="13">
    <source>
        <dbReference type="ARBA" id="ARBA00022588"/>
    </source>
</evidence>
<dbReference type="GO" id="GO:0006508">
    <property type="term" value="P:proteolysis"/>
    <property type="evidence" value="ECO:0007669"/>
    <property type="project" value="UniProtKB-KW"/>
</dbReference>
<feature type="region of interest" description="Disordered" evidence="30">
    <location>
        <begin position="325"/>
        <end position="351"/>
    </location>
</feature>
<dbReference type="InParanoid" id="A0A6J3CKQ2"/>
<dbReference type="GO" id="GO:0005819">
    <property type="term" value="C:spindle"/>
    <property type="evidence" value="ECO:0007669"/>
    <property type="project" value="UniProtKB-SubCell"/>
</dbReference>
<dbReference type="InterPro" id="IPR038765">
    <property type="entry name" value="Papain-like_cys_pep_sf"/>
</dbReference>
<dbReference type="Gene3D" id="2.30.30.190">
    <property type="entry name" value="CAP Gly-rich-like domain"/>
    <property type="match status" value="2"/>
</dbReference>
<dbReference type="InterPro" id="IPR001394">
    <property type="entry name" value="Peptidase_C19_UCH"/>
</dbReference>
<keyword evidence="24" id="KW-0472">Membrane</keyword>
<dbReference type="FunFam" id="2.30.30.190:FF:000007">
    <property type="entry name" value="Putative ubiquitin carboxyl-terminal hydrolase CYLD"/>
    <property type="match status" value="1"/>
</dbReference>
<dbReference type="KEGG" id="aful:116486716"/>
<dbReference type="Gene3D" id="3.90.70.10">
    <property type="entry name" value="Cysteine proteinases"/>
    <property type="match status" value="1"/>
</dbReference>
<evidence type="ECO:0000256" key="28">
    <source>
        <dbReference type="ARBA" id="ARBA00032487"/>
    </source>
</evidence>
<dbReference type="GO" id="GO:0048471">
    <property type="term" value="C:perinuclear region of cytoplasm"/>
    <property type="evidence" value="ECO:0007669"/>
    <property type="project" value="UniProtKB-SubCell"/>
</dbReference>
<evidence type="ECO:0000313" key="34">
    <source>
        <dbReference type="RefSeq" id="XP_032039045.1"/>
    </source>
</evidence>
<evidence type="ECO:0000256" key="15">
    <source>
        <dbReference type="ARBA" id="ARBA00022687"/>
    </source>
</evidence>
<evidence type="ECO:0000256" key="27">
    <source>
        <dbReference type="ARBA" id="ARBA00031094"/>
    </source>
</evidence>
<evidence type="ECO:0000256" key="11">
    <source>
        <dbReference type="ARBA" id="ARBA00022490"/>
    </source>
</evidence>
<accession>A0A6J3CKQ2</accession>
<dbReference type="PROSITE" id="PS50245">
    <property type="entry name" value="CAP_GLY_2"/>
    <property type="match status" value="2"/>
</dbReference>
<feature type="domain" description="CAP-Gly" evidence="32">
    <location>
        <begin position="375"/>
        <end position="417"/>
    </location>
</feature>
<keyword evidence="13" id="KW-0399">Innate immunity</keyword>
<keyword evidence="15" id="KW-0879">Wnt signaling pathway</keyword>
<evidence type="ECO:0000256" key="1">
    <source>
        <dbReference type="ARBA" id="ARBA00000707"/>
    </source>
</evidence>
<evidence type="ECO:0000259" key="32">
    <source>
        <dbReference type="PROSITE" id="PS50245"/>
    </source>
</evidence>
<keyword evidence="19" id="KW-0378">Hydrolase</keyword>
<dbReference type="RefSeq" id="XP_032039045.1">
    <property type="nucleotide sequence ID" value="XM_032183154.1"/>
</dbReference>
<keyword evidence="16" id="KW-0493">Microtubule</keyword>
<dbReference type="FunFam" id="3.90.70.10:FF:000009">
    <property type="entry name" value="Putative ubiquitin carboxyl-terminal hydrolase CYLD"/>
    <property type="match status" value="1"/>
</dbReference>
<evidence type="ECO:0000256" key="16">
    <source>
        <dbReference type="ARBA" id="ARBA00022701"/>
    </source>
</evidence>
<dbReference type="AlphaFoldDB" id="A0A6J3CKQ2"/>
<evidence type="ECO:0000256" key="21">
    <source>
        <dbReference type="ARBA" id="ARBA00022833"/>
    </source>
</evidence>
<evidence type="ECO:0000256" key="9">
    <source>
        <dbReference type="ARBA" id="ARBA00018699"/>
    </source>
</evidence>
<keyword evidence="22" id="KW-0832">Ubl conjugation</keyword>
<protein>
    <recommendedName>
        <fullName evidence="9">Ubiquitin carboxyl-terminal hydrolase CYLD</fullName>
        <ecNumber evidence="8">3.4.19.12</ecNumber>
    </recommendedName>
    <alternativeName>
        <fullName evidence="26">Deubiquitinating enzyme CYLD</fullName>
    </alternativeName>
    <alternativeName>
        <fullName evidence="27">Ubiquitin thioesterase CYLD</fullName>
    </alternativeName>
    <alternativeName>
        <fullName evidence="28">Ubiquitin-specific-processing protease CYLD</fullName>
    </alternativeName>
</protein>
<keyword evidence="23" id="KW-0391">Immunity</keyword>
<comment type="catalytic activity">
    <reaction evidence="1">
        <text>Thiol-dependent hydrolysis of ester, thioester, amide, peptide and isopeptide bonds formed by the C-terminal Gly of ubiquitin (a 76-residue protein attached to proteins as an intracellular targeting signal).</text>
        <dbReference type="EC" id="3.4.19.12"/>
    </reaction>
</comment>
<keyword evidence="20" id="KW-0788">Thiol protease</keyword>
<comment type="subunit">
    <text evidence="29">Interacts (via CAP-Gly domain) with IKBKG/NEMO (via proline-rich C-terminal region). Interacts with TRAF2 and TRIP. Interacts with PLK1, DVL1, DVL3, MAVS, TBK1, IKKE and RIGI. Interacts (via CAP-Gly domain) with microtubules. Interacts with HDAC6 and BCL3. Interacts with MAP3K7. Identified in a complex with TRAF6 and SQSTM1. Interacts with OPTN and SQSTM1. Interacts with CEP350. Interacts with RNF31; the interaction is indirect and is mediated via SPATA2. Interacts with SPATA2 (via the PUB domain); the interaction is direct and recruits CYLD to the LUBAC complex, thereby regulating TNF-alpha-induced necroptosis.</text>
</comment>
<dbReference type="Pfam" id="PF01302">
    <property type="entry name" value="CAP_GLY"/>
    <property type="match status" value="2"/>
</dbReference>
<feature type="domain" description="CAP-Gly" evidence="32">
    <location>
        <begin position="181"/>
        <end position="226"/>
    </location>
</feature>
<keyword evidence="18" id="KW-0833">Ubl conjugation pathway</keyword>